<evidence type="ECO:0000313" key="2">
    <source>
        <dbReference type="Proteomes" id="UP001057402"/>
    </source>
</evidence>
<evidence type="ECO:0000313" key="1">
    <source>
        <dbReference type="EMBL" id="KAI4389117.1"/>
    </source>
</evidence>
<sequence length="3745" mass="408206">MKDRIEAIPEVMDYGEEIVRVGENLDVLPLKHEVENAGGDWHPSDVGVFGKHDGFPNTNSSNGSFHNQSEENQTSVDEINGNKEDERGTSPELSKDISRIEEETNTPRIESLPLIPEVHHIGNEKGEPLVEELYPHTNSDVKEVEDGTIPELLVPEILSGKEIDMEEVNEDVWVGAVEPSVEQETRMGEKYEVTEDMKYEEQEIITYRGRGLVEEGYQGNLPKDGLETENVMQAEELKEKDDTDFLEESKGVEEDEVNDLVEVATEPQISEGSSPQEKIDVDVAKDGDNAMENITWSEEVVSDITNVGDDSVNYLASADVSAKEDEIPGEDIPETRDDNADAIGDGISKEEEVQGDVIINDGLSKDRELTSTEMVTEETGLPEPEAPSNGDSVSHPETEQQCPNPEASLVKEGAKESEADLADTTGEITEQVTFKQDDAPMDSYVYREIINNNPDEDPSSGKPDFISKSYAEPIEEVNEAEDEGNRVTEKGTNTKREHDPVPELTQYEFRPNVPEEEFKSGAMASNGLDIVGEDDKSSGFVISEDVEEKSADVSFKQADTIPCGDDDVKAYFVKDDNADTTKEVTEERTRKTDYVSDPIETGEVVEEKPMDISFVQAATIPHGDDDVEAYFVKDDDADTTKEVTEESAKKTDDASGPLETDVPIVADSSEDFTLQETQGIHPEWENLPEASVPSSEEIDFVEKVAKNGNDNVTEYASEEVLSTIENQPLDVPSASLEVELESEETDVGEDVYLHPGVSPLTDAANEVSETQTVEALEVLEEKLDVHQRSAELDTEISSTVPEDSNIDEQVATNEDSNCKGTTAAATLPMGSKIQEEVVESISALELDEAPKPVEVLEKTETSAEDATIVNFEQPETEAGSKQLSEIADQGDTTLTEVPGEPIEQVAVDTALPSIDLQDSHSDDQSVSNGAPKYEGISAAEVVTKRETPEEDILIGSFSGDAEAKIGSSEFFETPKIQGIQEDIVHTEDVQDSVSGISNETLAGFGIANDKDSTDIVEKDLIDGTENDEKIGAEQIAVETKDISSKEASFDGELGTEVITNDQTAVVDQVEERKEILYSNDQKGDAIKYDTHSEIEDADDRQVSINEASVEQSTEKEAAVEVDTNVVSSAEIRIIDSEPTQISRSIDAESSEERNLSSTENIKSKDLNEEVAESEEIVDVKETSDEAPLVESAAAEESILNQSIGTETPHEPDTLLVPTEENEVKDREVQSSEVRDSFPGKQETDMEEEISRPEQGDLPSEIEKTQNLSAADGADITETAITLEGDIQEAESRELSTSDLTNEAEHDENKVQEDDSFRLANTGPAANEVPEIPLEDSTLSEEHQPVEEPAVSQGDKSSSLMEDNNNEEKKGIVRPSEFLDETDSILEIKTDTAHFEDVQDGDTGIIDETVSGSVIAKDWDSTDIAEKELIDGTKKDEKISTGEAALETNNIDSREVEQDEQLVGESSGSQVGISETPESELSFEVERGTGVILSDQTAVADQTEEERKEILDSDDQNGKAIEYTTPSERADSDNHQTKTSEALVEETKEEKATVEFDSNGVSGTETGAFDTESTQISQGIVTESFEESNPTTDNVESKDLTEEVTETEEIINEKETYEDAAFSHSEVVESAVAEENIYDESTRKETSHERDSLLVPPEEIEVKDREAPSGEVPDSFSEKQEINVEQEVSRPEQTDFVSSEVETNQIFSKAEDVDLTVSTITPGGDNREAETREVNTSDQTKEEERAENKIQEDDSYGIANTDLRASEDAEIPVGGSAISEQHQYVEEPVLSQGDTDASLVDENINKDERDAVGSSEFRDVTNSVKMTKEGALQTEDIQNIESDIINETPAGTGLAEDKGSAETVVKDVINGTESEAKVDSGEVASETTNIDTREVEQYEQQVREVASDLQVGSSGTPEAEPIFEVEQVTGVIAADQTVALNQTAEESREILDSDDQNGEATKYTAHGETADADDRRASINEDLVEQTAEEKSVVEVESNVISGTETSTIDTASAQISRNIDAESFEERNSTAGNIENKEFFVEEGKYNDESKDQAEEVTKSEEIFDAKETSKEAALANSELVETAVAEEGILDQSIGTKISHEHDSSLVLPEESEAKDREVPSGVGSDDSGKQEEHVEERDLLALEFEKTQTAEIPELSTPDLTKDEVSVENRVETLESEGIRGLPIEDDQREDTQGVFVEEVAPEKEITSKDAEADRIIQEDETGHKEAENSIEAKEDEANKDGELKDVDGVDTESSVIVEETVAAATPATEKEDLENKDTPFSERSISDIPPGIQGEILDGENAGELNSAAVSVEDIAGKEEALVDSESREVEAIGQTEVSDEAALPNAPLEPATTLQTQPTDDSYQKDSVEHTEENKVNIDGETADDSMIESYGENEREVRDMTSDEQSSQVQIDCNDLGADAQTRDVPATAENAKIDQFESVEKATRSSDIGELEQIQSRDLQDQVDNSVPPAAEDGGNESTEVLLNEVETKEGSLEEAQQFAQSAEITSDEPSDQTSDLSASVADVVLEKEIHETVPSENNQMSRTIQVVSEYTDVEGVAAVDTEADIVKAAQPTESADDLTKEDIGQMSATVVPDENDNSKEQSSTADNQTTTEKSLELTDRQVEPCPGGEAELVVIEDIKSASIGESPLDQNPPAEVSQESALLQVSEKELGNEVVQSSATNEVWDYGNEPTVQTDISQDDLDIGTAKYGLGDRDFASAVQEKEILTEEDTSKIEEVVSEDTVESIDDNIREAAPTNSDTQLSMSSEILDGENAGEHNSAVVSVEDRCKEEGTDAGIEEISKEFSNKSVLSDITNEVAMRIQTEQADDSYEPDSTELAKESKLHVESMPVDGSTIEFYRENDRDIKDETSHEPVLIDNQELAVIQETTENVEIDEKVELDEHTTSAVVGEVEQYQGQELNASEEAFLQANQIDSSLPSEAKAGANKAENKEALIEEGLSSDGPSNQISTLSTGAWDNVHEPKTREVVTSEDDQAKGNIEEQLDDESRNRVEQEDIADIVEQEFPSNEERPVIGVSVEETKPLDELTQSIEEESNDCKGGENVSEDIKDVYTDIGVAAADTEEGVEEATQPTQSMGEEERIRETSTSITPDENDDLEKGGFVEPTPREEAMLADIVDVTPASVGESITEFSKEEPTLLHVSEKDAGNEDVQPVVMNDAWSVGTEPMLESDVGQDESYTGGSKSADKERDIKATQLELGDRDFIPAVPTKEILEVDASKIEEVESLGAGVAADEEAQEDSGHAVGKTKDGVKIYEDESSASESIINAETIIPHGEAEVSKSEDDTTEEVILRTSDDSSAVPEKVDVLGAEIECEKEVSSLGISQRNLPDVTNLEDTNVKEITMDMLSTDGQAVPVAASEETVAEKIHFTSDTDGNTDGEKTILPLPLEEREEAPGVKRVEETGTGDDTAEKYIESRNLDFMSAQADQETQSEINVGETLSDGYLVDKADYELESAAVEIAEQVEPPVRGTEEEAFGKDQMLLEKALENKDEYKIGAAEEGKIPILSEANDSVEKIVDPIPLEKAEEQSVDGIEGNQTDIKAENPIPNVQGSSKEIFKGDQTRTLEESKGTNRAILSERDAPTAYQDAGPQEVVSPAKEFTQDLPGTMERGLPPVEATESGDQSEVKLPSKEFEGEKYEPGNLQLPEEHEYDDHEHVEHSDAAPLISESSKETLDGKSHKKSHHNLLSGMSSKVKSSISKVKKVITGKSSSHGKDHSPKHGQ</sequence>
<accession>A0ACB9SEC6</accession>
<proteinExistence type="predicted"/>
<organism evidence="1 2">
    <name type="scientific">Melastoma candidum</name>
    <dbReference type="NCBI Taxonomy" id="119954"/>
    <lineage>
        <taxon>Eukaryota</taxon>
        <taxon>Viridiplantae</taxon>
        <taxon>Streptophyta</taxon>
        <taxon>Embryophyta</taxon>
        <taxon>Tracheophyta</taxon>
        <taxon>Spermatophyta</taxon>
        <taxon>Magnoliopsida</taxon>
        <taxon>eudicotyledons</taxon>
        <taxon>Gunneridae</taxon>
        <taxon>Pentapetalae</taxon>
        <taxon>rosids</taxon>
        <taxon>malvids</taxon>
        <taxon>Myrtales</taxon>
        <taxon>Melastomataceae</taxon>
        <taxon>Melastomatoideae</taxon>
        <taxon>Melastomateae</taxon>
        <taxon>Melastoma</taxon>
    </lineage>
</organism>
<reference evidence="2" key="1">
    <citation type="journal article" date="2023" name="Front. Plant Sci.">
        <title>Chromosomal-level genome assembly of Melastoma candidum provides insights into trichome evolution.</title>
        <authorList>
            <person name="Zhong Y."/>
            <person name="Wu W."/>
            <person name="Sun C."/>
            <person name="Zou P."/>
            <person name="Liu Y."/>
            <person name="Dai S."/>
            <person name="Zhou R."/>
        </authorList>
    </citation>
    <scope>NUCLEOTIDE SEQUENCE [LARGE SCALE GENOMIC DNA]</scope>
</reference>
<keyword evidence="2" id="KW-1185">Reference proteome</keyword>
<dbReference type="EMBL" id="CM042880">
    <property type="protein sequence ID" value="KAI4389117.1"/>
    <property type="molecule type" value="Genomic_DNA"/>
</dbReference>
<comment type="caution">
    <text evidence="1">The sequence shown here is derived from an EMBL/GenBank/DDBJ whole genome shotgun (WGS) entry which is preliminary data.</text>
</comment>
<name>A0ACB9SEC6_9MYRT</name>
<dbReference type="Proteomes" id="UP001057402">
    <property type="component" value="Chromosome 1"/>
</dbReference>
<protein>
    <submittedName>
        <fullName evidence="1">Uncharacterized protein</fullName>
    </submittedName>
</protein>
<gene>
    <name evidence="1" type="ORF">MLD38_001379</name>
</gene>